<dbReference type="RefSeq" id="WP_201632365.1">
    <property type="nucleotide sequence ID" value="NZ_CP068046.1"/>
</dbReference>
<protein>
    <submittedName>
        <fullName evidence="1">Uncharacterized protein</fullName>
    </submittedName>
</protein>
<sequence length="174" mass="19147">MESWWLQVLMAHPDVHEIREQQLLEIPVGQNLVKHYFDFVVIWKDGSTSACAVKYRKDSTGLDDLLKAAAKEVGDAFASDYRIFGEDGINRTMLWNASWVIRCGKDHDYEAQAALAGVLANAGRSVRVADCDAIVGDGQRGSRAAIALIKSGKLVIPADERLGRDTVLGNLFTN</sequence>
<keyword evidence="2" id="KW-1185">Reference proteome</keyword>
<accession>A0ABX7C442</accession>
<proteinExistence type="predicted"/>
<dbReference type="Proteomes" id="UP000595857">
    <property type="component" value="Chromosome"/>
</dbReference>
<evidence type="ECO:0000313" key="2">
    <source>
        <dbReference type="Proteomes" id="UP000595857"/>
    </source>
</evidence>
<organism evidence="1 2">
    <name type="scientific">Devosia rhizoryzae</name>
    <dbReference type="NCBI Taxonomy" id="2774137"/>
    <lineage>
        <taxon>Bacteria</taxon>
        <taxon>Pseudomonadati</taxon>
        <taxon>Pseudomonadota</taxon>
        <taxon>Alphaproteobacteria</taxon>
        <taxon>Hyphomicrobiales</taxon>
        <taxon>Devosiaceae</taxon>
        <taxon>Devosia</taxon>
    </lineage>
</organism>
<gene>
    <name evidence="1" type="ORF">JI748_14855</name>
</gene>
<evidence type="ECO:0000313" key="1">
    <source>
        <dbReference type="EMBL" id="QQR39005.1"/>
    </source>
</evidence>
<name>A0ABX7C442_9HYPH</name>
<dbReference type="EMBL" id="CP068046">
    <property type="protein sequence ID" value="QQR39005.1"/>
    <property type="molecule type" value="Genomic_DNA"/>
</dbReference>
<reference evidence="1 2" key="1">
    <citation type="submission" date="2021-01" db="EMBL/GenBank/DDBJ databases">
        <title>Genome seq and assembly of Devosia sp. LEGU1.</title>
        <authorList>
            <person name="Chhetri G."/>
        </authorList>
    </citation>
    <scope>NUCLEOTIDE SEQUENCE [LARGE SCALE GENOMIC DNA]</scope>
    <source>
        <strain evidence="1 2">LEGU1</strain>
    </source>
</reference>